<dbReference type="OrthoDB" id="9816309at2"/>
<dbReference type="Gene3D" id="3.30.450.40">
    <property type="match status" value="1"/>
</dbReference>
<dbReference type="Pfam" id="PF07568">
    <property type="entry name" value="HisKA_2"/>
    <property type="match status" value="1"/>
</dbReference>
<gene>
    <name evidence="2" type="ORF">Salmuc_03970</name>
</gene>
<dbReference type="Proteomes" id="UP000015347">
    <property type="component" value="Unassembled WGS sequence"/>
</dbReference>
<keyword evidence="2" id="KW-0808">Transferase</keyword>
<dbReference type="eggNOG" id="COG2205">
    <property type="taxonomic scope" value="Bacteria"/>
</dbReference>
<dbReference type="InterPro" id="IPR036890">
    <property type="entry name" value="HATPase_C_sf"/>
</dbReference>
<keyword evidence="3" id="KW-1185">Reference proteome</keyword>
<comment type="caution">
    <text evidence="2">The sequence shown here is derived from an EMBL/GenBank/DDBJ whole genome shotgun (WGS) entry which is preliminary data.</text>
</comment>
<dbReference type="GO" id="GO:0016301">
    <property type="term" value="F:kinase activity"/>
    <property type="evidence" value="ECO:0007669"/>
    <property type="project" value="UniProtKB-KW"/>
</dbReference>
<dbReference type="EMBL" id="APVH01000040">
    <property type="protein sequence ID" value="EPX78354.1"/>
    <property type="molecule type" value="Genomic_DNA"/>
</dbReference>
<dbReference type="PANTHER" id="PTHR43102">
    <property type="entry name" value="SLR1143 PROTEIN"/>
    <property type="match status" value="1"/>
</dbReference>
<dbReference type="RefSeq" id="WP_020041430.1">
    <property type="nucleotide sequence ID" value="NZ_KE557280.1"/>
</dbReference>
<dbReference type="eggNOG" id="COG3920">
    <property type="taxonomic scope" value="Bacteria"/>
</dbReference>
<sequence>MALAPKPEDEADRLAELESFGALDSAPEPSLDEIVRLLASMLDVPVALISLVGSDRQWFKARHGFTPTETPLDQSICSHALLDGNFLEIPDTAQDPRTADNPLCCGIRAEMRFYAGAPLITRAGHVIGTVCVLDERPRRLTDQQRQLLEVMARQVMQQLDLHRALALKEELRSEIDHRVKNSLQTVASTIRLYRARTKSPETLDALDAVGRRVDAISQLHAELNMASKMHHVRLDAYLARVATLLQRQAPVGMSLIVDVPALEVESRVAAALGVIASEFAANATKYGYPDGAEGAQLRFTASRGPDGALSFRCGDNGTGQPGTIDPLSSTALGSRLMEAAAQQVGGTITQGRDVAGFVLTVDLPGPGGLSSPDVARKDAHATG</sequence>
<accession>S9RWG3</accession>
<keyword evidence="2" id="KW-0418">Kinase</keyword>
<dbReference type="SUPFAM" id="SSF55781">
    <property type="entry name" value="GAF domain-like"/>
    <property type="match status" value="1"/>
</dbReference>
<dbReference type="InterPro" id="IPR003018">
    <property type="entry name" value="GAF"/>
</dbReference>
<protein>
    <submittedName>
        <fullName evidence="2">Putative signal transduction histidine kinase with GAF domain protein</fullName>
    </submittedName>
</protein>
<dbReference type="SMART" id="SM00065">
    <property type="entry name" value="GAF"/>
    <property type="match status" value="1"/>
</dbReference>
<dbReference type="InterPro" id="IPR029016">
    <property type="entry name" value="GAF-like_dom_sf"/>
</dbReference>
<dbReference type="Gene3D" id="3.30.565.10">
    <property type="entry name" value="Histidine kinase-like ATPase, C-terminal domain"/>
    <property type="match status" value="1"/>
</dbReference>
<name>S9RWG3_9RHOB</name>
<evidence type="ECO:0000313" key="3">
    <source>
        <dbReference type="Proteomes" id="UP000015347"/>
    </source>
</evidence>
<dbReference type="AlphaFoldDB" id="S9RWG3"/>
<reference evidence="3" key="1">
    <citation type="journal article" date="2014" name="Stand. Genomic Sci.">
        <title>Genome sequence of the exopolysaccharide-producing Salipiger mucosus type strain (DSM 16094(T)), a moderately halophilic member of the Roseobacter clade.</title>
        <authorList>
            <person name="Riedel T."/>
            <person name="Spring S."/>
            <person name="Fiebig A."/>
            <person name="Petersen J."/>
            <person name="Kyrpides N.C."/>
            <person name="Goker M."/>
            <person name="Klenk H.P."/>
        </authorList>
    </citation>
    <scope>NUCLEOTIDE SEQUENCE [LARGE SCALE GENOMIC DNA]</scope>
    <source>
        <strain evidence="3">DSM 16094</strain>
    </source>
</reference>
<evidence type="ECO:0000259" key="1">
    <source>
        <dbReference type="SMART" id="SM00065"/>
    </source>
</evidence>
<dbReference type="HOGENOM" id="CLU_000445_114_44_5"/>
<proteinExistence type="predicted"/>
<dbReference type="Pfam" id="PF01590">
    <property type="entry name" value="GAF"/>
    <property type="match status" value="1"/>
</dbReference>
<dbReference type="PANTHER" id="PTHR43102:SF2">
    <property type="entry name" value="GAF DOMAIN-CONTAINING PROTEIN"/>
    <property type="match status" value="1"/>
</dbReference>
<dbReference type="InterPro" id="IPR011495">
    <property type="entry name" value="Sig_transdc_His_kin_sub2_dim/P"/>
</dbReference>
<dbReference type="STRING" id="1123237.Salmuc_03970"/>
<organism evidence="2 3">
    <name type="scientific">Salipiger mucosus DSM 16094</name>
    <dbReference type="NCBI Taxonomy" id="1123237"/>
    <lineage>
        <taxon>Bacteria</taxon>
        <taxon>Pseudomonadati</taxon>
        <taxon>Pseudomonadota</taxon>
        <taxon>Alphaproteobacteria</taxon>
        <taxon>Rhodobacterales</taxon>
        <taxon>Roseobacteraceae</taxon>
        <taxon>Salipiger</taxon>
    </lineage>
</organism>
<feature type="domain" description="GAF" evidence="1">
    <location>
        <begin position="26"/>
        <end position="169"/>
    </location>
</feature>
<evidence type="ECO:0000313" key="2">
    <source>
        <dbReference type="EMBL" id="EPX78354.1"/>
    </source>
</evidence>
<dbReference type="SUPFAM" id="SSF55874">
    <property type="entry name" value="ATPase domain of HSP90 chaperone/DNA topoisomerase II/histidine kinase"/>
    <property type="match status" value="1"/>
</dbReference>